<name>A0A6J1ENE7_CUCMO</name>
<dbReference type="GO" id="GO:0048367">
    <property type="term" value="P:shoot system development"/>
    <property type="evidence" value="ECO:0007669"/>
    <property type="project" value="InterPro"/>
</dbReference>
<sequence length="280" mass="31454">MHIRSNSLPSKPHPFVDQVDERLRSLNKATSEATSSELCHKLNGLQDLHHCIDKLLLLPLTQHVIVEESDKNSIDELLEGSIRLLDLCDIAKDALLQTKECVNELESVLRRRKGEMFIASELQKCLSSRKLIKKTIYKVLKANESKVFEKSGATPAIVSSLKRAEVVGQNIVEALLSFVAGPKFPSSSSRWSIVSKLVQPKRVACEGEETRRNEVALVDAALHSITSQKTKKFDFIVQVENLQSSLKTFGSNIEELEGDLEALYRRLIKTRVSLLNIFNH</sequence>
<dbReference type="GO" id="GO:0048364">
    <property type="term" value="P:root development"/>
    <property type="evidence" value="ECO:0007669"/>
    <property type="project" value="InterPro"/>
</dbReference>
<dbReference type="InterPro" id="IPR004320">
    <property type="entry name" value="BPS1_pln"/>
</dbReference>
<dbReference type="GeneID" id="111435127"/>
<dbReference type="KEGG" id="cmos:111435127"/>
<gene>
    <name evidence="3" type="primary">LOC111435127</name>
</gene>
<proteinExistence type="predicted"/>
<keyword evidence="1" id="KW-0175">Coiled coil</keyword>
<evidence type="ECO:0000256" key="1">
    <source>
        <dbReference type="SAM" id="Coils"/>
    </source>
</evidence>
<dbReference type="Proteomes" id="UP000504609">
    <property type="component" value="Unplaced"/>
</dbReference>
<keyword evidence="2" id="KW-1185">Reference proteome</keyword>
<evidence type="ECO:0000313" key="3">
    <source>
        <dbReference type="RefSeq" id="XP_022928233.1"/>
    </source>
</evidence>
<organism evidence="2 3">
    <name type="scientific">Cucurbita moschata</name>
    <name type="common">Winter crookneck squash</name>
    <name type="synonym">Cucurbita pepo var. moschata</name>
    <dbReference type="NCBI Taxonomy" id="3662"/>
    <lineage>
        <taxon>Eukaryota</taxon>
        <taxon>Viridiplantae</taxon>
        <taxon>Streptophyta</taxon>
        <taxon>Embryophyta</taxon>
        <taxon>Tracheophyta</taxon>
        <taxon>Spermatophyta</taxon>
        <taxon>Magnoliopsida</taxon>
        <taxon>eudicotyledons</taxon>
        <taxon>Gunneridae</taxon>
        <taxon>Pentapetalae</taxon>
        <taxon>rosids</taxon>
        <taxon>fabids</taxon>
        <taxon>Cucurbitales</taxon>
        <taxon>Cucurbitaceae</taxon>
        <taxon>Cucurbiteae</taxon>
        <taxon>Cucurbita</taxon>
    </lineage>
</organism>
<protein>
    <submittedName>
        <fullName evidence="3">Uncharacterized protein LOC111435127</fullName>
    </submittedName>
</protein>
<accession>A0A6J1ENE7</accession>
<dbReference type="Pfam" id="PF03087">
    <property type="entry name" value="BPS1"/>
    <property type="match status" value="1"/>
</dbReference>
<feature type="coiled-coil region" evidence="1">
    <location>
        <begin position="239"/>
        <end position="266"/>
    </location>
</feature>
<dbReference type="RefSeq" id="XP_022928233.1">
    <property type="nucleotide sequence ID" value="XM_023072465.1"/>
</dbReference>
<dbReference type="AlphaFoldDB" id="A0A6J1ENE7"/>
<dbReference type="PANTHER" id="PTHR33070:SF129">
    <property type="entry name" value="DUF241 DOMAIN PROTEIN"/>
    <property type="match status" value="1"/>
</dbReference>
<evidence type="ECO:0000313" key="2">
    <source>
        <dbReference type="Proteomes" id="UP000504609"/>
    </source>
</evidence>
<dbReference type="PANTHER" id="PTHR33070">
    <property type="entry name" value="OS06G0725500 PROTEIN"/>
    <property type="match status" value="1"/>
</dbReference>
<reference evidence="3" key="1">
    <citation type="submission" date="2025-08" db="UniProtKB">
        <authorList>
            <consortium name="RefSeq"/>
        </authorList>
    </citation>
    <scope>IDENTIFICATION</scope>
    <source>
        <tissue evidence="3">Young leaves</tissue>
    </source>
</reference>